<evidence type="ECO:0000313" key="2">
    <source>
        <dbReference type="EMBL" id="SNR34901.1"/>
    </source>
</evidence>
<accession>A0A238VL40</accession>
<dbReference type="Pfam" id="PF12802">
    <property type="entry name" value="MarR_2"/>
    <property type="match status" value="1"/>
</dbReference>
<organism evidence="2 3">
    <name type="scientific">Halorubrum vacuolatum</name>
    <name type="common">Natronobacterium vacuolatum</name>
    <dbReference type="NCBI Taxonomy" id="63740"/>
    <lineage>
        <taxon>Archaea</taxon>
        <taxon>Methanobacteriati</taxon>
        <taxon>Methanobacteriota</taxon>
        <taxon>Stenosarchaea group</taxon>
        <taxon>Halobacteria</taxon>
        <taxon>Halobacteriales</taxon>
        <taxon>Haloferacaceae</taxon>
        <taxon>Halorubrum</taxon>
    </lineage>
</organism>
<dbReference type="PANTHER" id="PTHR43704">
    <property type="entry name" value="BSR5907 PROTEIN"/>
    <property type="match status" value="1"/>
</dbReference>
<dbReference type="InterPro" id="IPR012015">
    <property type="entry name" value="UCP_HTH_arc"/>
</dbReference>
<dbReference type="PIRSF" id="PIRSF004955">
    <property type="entry name" value="HTH_arch"/>
    <property type="match status" value="1"/>
</dbReference>
<dbReference type="InterPro" id="IPR036388">
    <property type="entry name" value="WH-like_DNA-bd_sf"/>
</dbReference>
<feature type="domain" description="HTH crp-type" evidence="1">
    <location>
        <begin position="27"/>
        <end position="76"/>
    </location>
</feature>
<dbReference type="Proteomes" id="UP000198397">
    <property type="component" value="Unassembled WGS sequence"/>
</dbReference>
<name>A0A238VL40_HALVU</name>
<dbReference type="AlphaFoldDB" id="A0A238VL40"/>
<dbReference type="GO" id="GO:0003700">
    <property type="term" value="F:DNA-binding transcription factor activity"/>
    <property type="evidence" value="ECO:0007669"/>
    <property type="project" value="InterPro"/>
</dbReference>
<dbReference type="Pfam" id="PF25211">
    <property type="entry name" value="DUF7839"/>
    <property type="match status" value="1"/>
</dbReference>
<evidence type="ECO:0000259" key="1">
    <source>
        <dbReference type="SMART" id="SM00419"/>
    </source>
</evidence>
<dbReference type="EMBL" id="FZNQ01000003">
    <property type="protein sequence ID" value="SNR34901.1"/>
    <property type="molecule type" value="Genomic_DNA"/>
</dbReference>
<sequence>MDGPSSDGPPALLDSKRDATRYQVLVEIAARQPAVSQREIADTIGVTSQAVSEYVRDLVESGYVDTGGRGRYEVTKEGVDWLISRTDALETYLDRVSSDVLGSVAVDAAVALADVHEGDEVGLVMRDGVLHADPAGGGATAVVIADGERGEAVGVTDFEGFVDYETGRVTVLPVPAVADGPTPSPAALRDRALRDGLLAVAGTEAYALVRRAELDPDIRFGTVEAVAEAALRGLDVLLVAVGDDVPRHTARLRERNVPHSVVDTADLR</sequence>
<gene>
    <name evidence="2" type="ORF">SAMN06264855_10357</name>
</gene>
<dbReference type="InterPro" id="IPR036390">
    <property type="entry name" value="WH_DNA-bd_sf"/>
</dbReference>
<evidence type="ECO:0000313" key="3">
    <source>
        <dbReference type="Proteomes" id="UP000198397"/>
    </source>
</evidence>
<dbReference type="InterPro" id="IPR000835">
    <property type="entry name" value="HTH_MarR-typ"/>
</dbReference>
<dbReference type="SUPFAM" id="SSF46785">
    <property type="entry name" value="Winged helix' DNA-binding domain"/>
    <property type="match status" value="1"/>
</dbReference>
<keyword evidence="3" id="KW-1185">Reference proteome</keyword>
<dbReference type="RefSeq" id="WP_089383863.1">
    <property type="nucleotide sequence ID" value="NZ_FZNQ01000003.1"/>
</dbReference>
<dbReference type="Gene3D" id="1.10.10.10">
    <property type="entry name" value="Winged helix-like DNA-binding domain superfamily/Winged helix DNA-binding domain"/>
    <property type="match status" value="1"/>
</dbReference>
<dbReference type="InterPro" id="IPR057161">
    <property type="entry name" value="DUF7839"/>
</dbReference>
<proteinExistence type="predicted"/>
<dbReference type="PANTHER" id="PTHR43704:SF2">
    <property type="entry name" value="HTH CRP-TYPE DOMAIN-CONTAINING PROTEIN"/>
    <property type="match status" value="1"/>
</dbReference>
<dbReference type="OrthoDB" id="56502at2157"/>
<protein>
    <submittedName>
        <fullName evidence="2">Putative transcriptional regulator</fullName>
    </submittedName>
</protein>
<dbReference type="SMART" id="SM00419">
    <property type="entry name" value="HTH_CRP"/>
    <property type="match status" value="1"/>
</dbReference>
<reference evidence="2 3" key="1">
    <citation type="submission" date="2017-06" db="EMBL/GenBank/DDBJ databases">
        <authorList>
            <person name="Kim H.J."/>
            <person name="Triplett B.A."/>
        </authorList>
    </citation>
    <scope>NUCLEOTIDE SEQUENCE [LARGE SCALE GENOMIC DNA]</scope>
    <source>
        <strain evidence="2 3">DSM 8800</strain>
    </source>
</reference>
<dbReference type="InterPro" id="IPR012318">
    <property type="entry name" value="HTH_CRP"/>
</dbReference>
<dbReference type="CDD" id="cd00092">
    <property type="entry name" value="HTH_CRP"/>
    <property type="match status" value="1"/>
</dbReference>
<dbReference type="GO" id="GO:0003677">
    <property type="term" value="F:DNA binding"/>
    <property type="evidence" value="ECO:0007669"/>
    <property type="project" value="InterPro"/>
</dbReference>